<organism evidence="4 5">
    <name type="scientific">Rubricoccus marinus</name>
    <dbReference type="NCBI Taxonomy" id="716817"/>
    <lineage>
        <taxon>Bacteria</taxon>
        <taxon>Pseudomonadati</taxon>
        <taxon>Rhodothermota</taxon>
        <taxon>Rhodothermia</taxon>
        <taxon>Rhodothermales</taxon>
        <taxon>Rubricoccaceae</taxon>
        <taxon>Rubricoccus</taxon>
    </lineage>
</organism>
<feature type="domain" description="DUF5916" evidence="3">
    <location>
        <begin position="250"/>
        <end position="902"/>
    </location>
</feature>
<protein>
    <submittedName>
        <fullName evidence="4">Uncharacterized protein</fullName>
    </submittedName>
</protein>
<dbReference type="Pfam" id="PF19313">
    <property type="entry name" value="DUF5916"/>
    <property type="match status" value="1"/>
</dbReference>
<evidence type="ECO:0000313" key="5">
    <source>
        <dbReference type="Proteomes" id="UP000216446"/>
    </source>
</evidence>
<feature type="signal peptide" evidence="1">
    <location>
        <begin position="1"/>
        <end position="27"/>
    </location>
</feature>
<evidence type="ECO:0000256" key="1">
    <source>
        <dbReference type="SAM" id="SignalP"/>
    </source>
</evidence>
<name>A0A259TWM6_9BACT</name>
<dbReference type="InParanoid" id="A0A259TWM6"/>
<dbReference type="RefSeq" id="WP_094546036.1">
    <property type="nucleotide sequence ID" value="NZ_MQWB01000001.1"/>
</dbReference>
<dbReference type="SUPFAM" id="SSF49344">
    <property type="entry name" value="CBD9-like"/>
    <property type="match status" value="1"/>
</dbReference>
<proteinExistence type="predicted"/>
<dbReference type="GO" id="GO:0030246">
    <property type="term" value="F:carbohydrate binding"/>
    <property type="evidence" value="ECO:0007669"/>
    <property type="project" value="InterPro"/>
</dbReference>
<dbReference type="OrthoDB" id="9786766at2"/>
<dbReference type="GO" id="GO:0004553">
    <property type="term" value="F:hydrolase activity, hydrolyzing O-glycosyl compounds"/>
    <property type="evidence" value="ECO:0007669"/>
    <property type="project" value="InterPro"/>
</dbReference>
<feature type="chain" id="PRO_5012288659" evidence="1">
    <location>
        <begin position="28"/>
        <end position="903"/>
    </location>
</feature>
<dbReference type="InterPro" id="IPR045670">
    <property type="entry name" value="DUF5916"/>
</dbReference>
<evidence type="ECO:0000313" key="4">
    <source>
        <dbReference type="EMBL" id="OZC02121.1"/>
    </source>
</evidence>
<dbReference type="InterPro" id="IPR010502">
    <property type="entry name" value="Carb-bd_dom_fam9"/>
</dbReference>
<evidence type="ECO:0000259" key="2">
    <source>
        <dbReference type="Pfam" id="PF06452"/>
    </source>
</evidence>
<keyword evidence="1" id="KW-0732">Signal</keyword>
<comment type="caution">
    <text evidence="4">The sequence shown here is derived from an EMBL/GenBank/DDBJ whole genome shotgun (WGS) entry which is preliminary data.</text>
</comment>
<accession>A0A259TWM6</accession>
<feature type="domain" description="Carbohydrate-binding" evidence="2">
    <location>
        <begin position="59"/>
        <end position="203"/>
    </location>
</feature>
<dbReference type="CDD" id="cd09618">
    <property type="entry name" value="CBM9_like_2"/>
    <property type="match status" value="1"/>
</dbReference>
<dbReference type="Gene3D" id="2.60.40.1190">
    <property type="match status" value="1"/>
</dbReference>
<reference evidence="4 5" key="1">
    <citation type="submission" date="2016-11" db="EMBL/GenBank/DDBJ databases">
        <title>Study of marine rhodopsin-containing bacteria.</title>
        <authorList>
            <person name="Yoshizawa S."/>
            <person name="Kumagai Y."/>
            <person name="Kogure K."/>
        </authorList>
    </citation>
    <scope>NUCLEOTIDE SEQUENCE [LARGE SCALE GENOMIC DNA]</scope>
    <source>
        <strain evidence="4 5">SG-29</strain>
    </source>
</reference>
<dbReference type="GO" id="GO:0016052">
    <property type="term" value="P:carbohydrate catabolic process"/>
    <property type="evidence" value="ECO:0007669"/>
    <property type="project" value="InterPro"/>
</dbReference>
<sequence length="903" mass="98033">MSTLRLSSALLLFLLLGPLALQPRAQATPPEEEAVAVAPEASGVRGLAAVRVQPGEIKLDGSLDDAVWQRIAPATGFVQRQPTPGAAGSQPTEARIAYDDKAVYVAMRMDDTGVTSALGRRDERLASDYASVAFDSYGDDRTAFQFEVNPAGVQRDFLFYDDVREDGSWDAVWDVATAQDARGWTAEFRIPFSQLRYAATGEQAWGVQFFREIHRTGERLSWAPMPPTADGFVSLFGDLRGLSDLTSARRLELLPYTASSLTRAPGDPANPFYRETDLAPRVGLDVKYGITSDITLTATVNPDFGQVEADPAQVNLGGFELFFGERRPFFVEGTDVFSMEPRRFFSNGRPSLLYTRRIGRSPQRDSFVPSATYSAAGDDGVVYTDAPEQTTILGAAKVTGRVGRFSFGILDAVTAPEHGRFHSLDARGQSLEEGQALIEPASNYLVARTQGTFGPTRVGGLLTAVNRDTGDAALMSLLPRQAYVGGLDAEHTLAEGWVLNGQVAGSVVEGSADAITSLQRAFPRLYQRPDARGLGVDTTRTSLSGFTGEMNLLRTSGTRWVGSLHANITSPGFDSNALGFQSRADQASVGGVLVYLQNEEQGAFQNYNVNVFGGSEWNWDGDRTGTFVGGNFNGTLTNFWSGGLNWNAGPRSTSDRLTRGGPLAQSAAGGRINAYMNTDSRKRVSGSLWSGANRDELGSWFWGIEPGVEVRPAANLSFSLSPELNLSHSARQYVTSMDAEAMTATFGRRYVFGEVDQTSVALSARLDWTFTPDLSLQLYARPFIASGTYSRFKQLGEPGQLRFPVFGEDVGTATTSASGETTIDPGDGSDPFTLQPNFTVRSIQGNAVLRWQYRPGSSLFLVWQQQRSGYDAAGDIRFGRDARGLFQDDLTNVFLVKLSYWLG</sequence>
<dbReference type="Proteomes" id="UP000216446">
    <property type="component" value="Unassembled WGS sequence"/>
</dbReference>
<dbReference type="AlphaFoldDB" id="A0A259TWM6"/>
<keyword evidence="5" id="KW-1185">Reference proteome</keyword>
<evidence type="ECO:0000259" key="3">
    <source>
        <dbReference type="Pfam" id="PF19313"/>
    </source>
</evidence>
<dbReference type="Pfam" id="PF06452">
    <property type="entry name" value="CBM9_1"/>
    <property type="match status" value="1"/>
</dbReference>
<gene>
    <name evidence="4" type="ORF">BSZ36_03450</name>
</gene>
<dbReference type="EMBL" id="MQWB01000001">
    <property type="protein sequence ID" value="OZC02121.1"/>
    <property type="molecule type" value="Genomic_DNA"/>
</dbReference>